<sequence>MNKLFPRCLLLATLASAPLAQAADPAACDVVRFSEVGWTDLIVTNTVARLLFDELGYRTEIRRLSAPETYRALNDGQVDAFLGNWMPSSTADIQPYLDKGSIEMLAANLEGAKYTLAVTREAWEGGVKSFADLARHKERFKGEIVGLEPGNNGNELVKKMIAENAFGLAEFRLLEAGESRMMASVRHAQALKQWRVFLGWAPHPMNDEIAMEYLAGGDQYFGPDYGGATVYTNTRAGYSAQCPNAARLLKNLRFSMGMVNQLMAAVLAGNTNPRREAKTWLQANPQARAQWLEGVTRRDGSPHL</sequence>
<accession>A0A1H1ZAX4</accession>
<dbReference type="Pfam" id="PF04069">
    <property type="entry name" value="OpuAC"/>
    <property type="match status" value="1"/>
</dbReference>
<dbReference type="OrthoDB" id="9787902at2"/>
<feature type="chain" id="PRO_5009267480" evidence="1">
    <location>
        <begin position="23"/>
        <end position="304"/>
    </location>
</feature>
<evidence type="ECO:0000313" key="3">
    <source>
        <dbReference type="EMBL" id="SDT30717.1"/>
    </source>
</evidence>
<dbReference type="NCBIfam" id="TIGR03414">
    <property type="entry name" value="ABC_choline_bnd"/>
    <property type="match status" value="1"/>
</dbReference>
<protein>
    <submittedName>
        <fullName evidence="3">Glycine betaine/proline transport system substrate-binding protein</fullName>
    </submittedName>
</protein>
<evidence type="ECO:0000313" key="4">
    <source>
        <dbReference type="Proteomes" id="UP000243359"/>
    </source>
</evidence>
<dbReference type="STRING" id="1392877.SAMN05216221_4167"/>
<gene>
    <name evidence="3" type="ORF">SAMN05216221_4167</name>
</gene>
<evidence type="ECO:0000259" key="2">
    <source>
        <dbReference type="Pfam" id="PF04069"/>
    </source>
</evidence>
<dbReference type="InterPro" id="IPR007210">
    <property type="entry name" value="ABC_Gly_betaine_transp_sub-bd"/>
</dbReference>
<organism evidence="3 4">
    <name type="scientific">Pseudomonas oryzae</name>
    <dbReference type="NCBI Taxonomy" id="1392877"/>
    <lineage>
        <taxon>Bacteria</taxon>
        <taxon>Pseudomonadati</taxon>
        <taxon>Pseudomonadota</taxon>
        <taxon>Gammaproteobacteria</taxon>
        <taxon>Pseudomonadales</taxon>
        <taxon>Pseudomonadaceae</taxon>
        <taxon>Pseudomonas</taxon>
    </lineage>
</organism>
<dbReference type="GO" id="GO:0042597">
    <property type="term" value="C:periplasmic space"/>
    <property type="evidence" value="ECO:0007669"/>
    <property type="project" value="InterPro"/>
</dbReference>
<dbReference type="InterPro" id="IPR017783">
    <property type="entry name" value="ABC_choline_sub-bd"/>
</dbReference>
<name>A0A1H1ZAX4_9PSED</name>
<evidence type="ECO:0000256" key="1">
    <source>
        <dbReference type="SAM" id="SignalP"/>
    </source>
</evidence>
<dbReference type="EMBL" id="LT629751">
    <property type="protein sequence ID" value="SDT30717.1"/>
    <property type="molecule type" value="Genomic_DNA"/>
</dbReference>
<dbReference type="GO" id="GO:0043190">
    <property type="term" value="C:ATP-binding cassette (ABC) transporter complex"/>
    <property type="evidence" value="ECO:0007669"/>
    <property type="project" value="InterPro"/>
</dbReference>
<proteinExistence type="predicted"/>
<keyword evidence="4" id="KW-1185">Reference proteome</keyword>
<dbReference type="CDD" id="cd13640">
    <property type="entry name" value="PBP2_ChoX"/>
    <property type="match status" value="1"/>
</dbReference>
<feature type="domain" description="ABC-type glycine betaine transport system substrate-binding" evidence="2">
    <location>
        <begin position="31"/>
        <end position="282"/>
    </location>
</feature>
<dbReference type="Gene3D" id="3.40.190.10">
    <property type="entry name" value="Periplasmic binding protein-like II"/>
    <property type="match status" value="1"/>
</dbReference>
<dbReference type="GO" id="GO:0022857">
    <property type="term" value="F:transmembrane transporter activity"/>
    <property type="evidence" value="ECO:0007669"/>
    <property type="project" value="InterPro"/>
</dbReference>
<dbReference type="GO" id="GO:0015871">
    <property type="term" value="P:choline transport"/>
    <property type="evidence" value="ECO:0007669"/>
    <property type="project" value="InterPro"/>
</dbReference>
<dbReference type="SUPFAM" id="SSF53850">
    <property type="entry name" value="Periplasmic binding protein-like II"/>
    <property type="match status" value="1"/>
</dbReference>
<dbReference type="GO" id="GO:0033265">
    <property type="term" value="F:choline binding"/>
    <property type="evidence" value="ECO:0007669"/>
    <property type="project" value="InterPro"/>
</dbReference>
<dbReference type="Proteomes" id="UP000243359">
    <property type="component" value="Chromosome I"/>
</dbReference>
<keyword evidence="1" id="KW-0732">Signal</keyword>
<dbReference type="RefSeq" id="WP_090351848.1">
    <property type="nucleotide sequence ID" value="NZ_LT629751.1"/>
</dbReference>
<feature type="signal peptide" evidence="1">
    <location>
        <begin position="1"/>
        <end position="22"/>
    </location>
</feature>
<dbReference type="AlphaFoldDB" id="A0A1H1ZAX4"/>
<dbReference type="Gene3D" id="3.40.190.100">
    <property type="entry name" value="Glycine betaine-binding periplasmic protein, domain 2"/>
    <property type="match status" value="1"/>
</dbReference>
<reference evidence="4" key="1">
    <citation type="submission" date="2016-10" db="EMBL/GenBank/DDBJ databases">
        <authorList>
            <person name="Varghese N."/>
            <person name="Submissions S."/>
        </authorList>
    </citation>
    <scope>NUCLEOTIDE SEQUENCE [LARGE SCALE GENOMIC DNA]</scope>
    <source>
        <strain evidence="4">KCTC 32247</strain>
    </source>
</reference>